<organism evidence="1 2">
    <name type="scientific">Dendrothele bispora (strain CBS 962.96)</name>
    <dbReference type="NCBI Taxonomy" id="1314807"/>
    <lineage>
        <taxon>Eukaryota</taxon>
        <taxon>Fungi</taxon>
        <taxon>Dikarya</taxon>
        <taxon>Basidiomycota</taxon>
        <taxon>Agaricomycotina</taxon>
        <taxon>Agaricomycetes</taxon>
        <taxon>Agaricomycetidae</taxon>
        <taxon>Agaricales</taxon>
        <taxon>Agaricales incertae sedis</taxon>
        <taxon>Dendrothele</taxon>
    </lineage>
</organism>
<evidence type="ECO:0000313" key="2">
    <source>
        <dbReference type="Proteomes" id="UP000297245"/>
    </source>
</evidence>
<gene>
    <name evidence="1" type="ORF">K435DRAFT_905390</name>
</gene>
<proteinExistence type="predicted"/>
<dbReference type="EMBL" id="ML179267">
    <property type="protein sequence ID" value="THU92803.1"/>
    <property type="molecule type" value="Genomic_DNA"/>
</dbReference>
<sequence length="102" mass="11881">MLSVTMLRCSIITATPMSRRSPVSWSQSAFYGWRRARMRSTNITSPIVDVALSLVFACQRRVVHLCWVSCSLCFNNVYDHSLTAPVYDYHYFLPSLQELKRW</sequence>
<dbReference type="AlphaFoldDB" id="A0A4S8LUM6"/>
<dbReference type="Proteomes" id="UP000297245">
    <property type="component" value="Unassembled WGS sequence"/>
</dbReference>
<reference evidence="1 2" key="1">
    <citation type="journal article" date="2019" name="Nat. Ecol. Evol.">
        <title>Megaphylogeny resolves global patterns of mushroom evolution.</title>
        <authorList>
            <person name="Varga T."/>
            <person name="Krizsan K."/>
            <person name="Foldi C."/>
            <person name="Dima B."/>
            <person name="Sanchez-Garcia M."/>
            <person name="Sanchez-Ramirez S."/>
            <person name="Szollosi G.J."/>
            <person name="Szarkandi J.G."/>
            <person name="Papp V."/>
            <person name="Albert L."/>
            <person name="Andreopoulos W."/>
            <person name="Angelini C."/>
            <person name="Antonin V."/>
            <person name="Barry K.W."/>
            <person name="Bougher N.L."/>
            <person name="Buchanan P."/>
            <person name="Buyck B."/>
            <person name="Bense V."/>
            <person name="Catcheside P."/>
            <person name="Chovatia M."/>
            <person name="Cooper J."/>
            <person name="Damon W."/>
            <person name="Desjardin D."/>
            <person name="Finy P."/>
            <person name="Geml J."/>
            <person name="Haridas S."/>
            <person name="Hughes K."/>
            <person name="Justo A."/>
            <person name="Karasinski D."/>
            <person name="Kautmanova I."/>
            <person name="Kiss B."/>
            <person name="Kocsube S."/>
            <person name="Kotiranta H."/>
            <person name="LaButti K.M."/>
            <person name="Lechner B.E."/>
            <person name="Liimatainen K."/>
            <person name="Lipzen A."/>
            <person name="Lukacs Z."/>
            <person name="Mihaltcheva S."/>
            <person name="Morgado L.N."/>
            <person name="Niskanen T."/>
            <person name="Noordeloos M.E."/>
            <person name="Ohm R.A."/>
            <person name="Ortiz-Santana B."/>
            <person name="Ovrebo C."/>
            <person name="Racz N."/>
            <person name="Riley R."/>
            <person name="Savchenko A."/>
            <person name="Shiryaev A."/>
            <person name="Soop K."/>
            <person name="Spirin V."/>
            <person name="Szebenyi C."/>
            <person name="Tomsovsky M."/>
            <person name="Tulloss R.E."/>
            <person name="Uehling J."/>
            <person name="Grigoriev I.V."/>
            <person name="Vagvolgyi C."/>
            <person name="Papp T."/>
            <person name="Martin F.M."/>
            <person name="Miettinen O."/>
            <person name="Hibbett D.S."/>
            <person name="Nagy L.G."/>
        </authorList>
    </citation>
    <scope>NUCLEOTIDE SEQUENCE [LARGE SCALE GENOMIC DNA]</scope>
    <source>
        <strain evidence="1 2">CBS 962.96</strain>
    </source>
</reference>
<keyword evidence="2" id="KW-1185">Reference proteome</keyword>
<name>A0A4S8LUM6_DENBC</name>
<protein>
    <submittedName>
        <fullName evidence="1">Uncharacterized protein</fullName>
    </submittedName>
</protein>
<accession>A0A4S8LUM6</accession>
<evidence type="ECO:0000313" key="1">
    <source>
        <dbReference type="EMBL" id="THU92803.1"/>
    </source>
</evidence>